<dbReference type="AlphaFoldDB" id="I4D5Z4"/>
<evidence type="ECO:0000256" key="2">
    <source>
        <dbReference type="ARBA" id="ARBA00022670"/>
    </source>
</evidence>
<keyword evidence="3 8" id="KW-0378">Hydrolase</keyword>
<dbReference type="GO" id="GO:0006508">
    <property type="term" value="P:proteolysis"/>
    <property type="evidence" value="ECO:0007669"/>
    <property type="project" value="UniProtKB-KW"/>
</dbReference>
<dbReference type="InterPro" id="IPR038765">
    <property type="entry name" value="Papain-like_cys_pep_sf"/>
</dbReference>
<dbReference type="RefSeq" id="WP_014827221.1">
    <property type="nucleotide sequence ID" value="NC_018068.1"/>
</dbReference>
<keyword evidence="9" id="KW-1185">Reference proteome</keyword>
<dbReference type="Gene3D" id="6.10.250.3150">
    <property type="match status" value="1"/>
</dbReference>
<feature type="domain" description="NlpC/P60" evidence="7">
    <location>
        <begin position="269"/>
        <end position="390"/>
    </location>
</feature>
<dbReference type="OrthoDB" id="9808890at2"/>
<evidence type="ECO:0000256" key="1">
    <source>
        <dbReference type="ARBA" id="ARBA00007074"/>
    </source>
</evidence>
<dbReference type="InterPro" id="IPR000064">
    <property type="entry name" value="NLP_P60_dom"/>
</dbReference>
<evidence type="ECO:0000259" key="7">
    <source>
        <dbReference type="PROSITE" id="PS51935"/>
    </source>
</evidence>
<keyword evidence="5" id="KW-0175">Coiled coil</keyword>
<dbReference type="PANTHER" id="PTHR47053:SF1">
    <property type="entry name" value="MUREIN DD-ENDOPEPTIDASE MEPH-RELATED"/>
    <property type="match status" value="1"/>
</dbReference>
<dbReference type="Gene3D" id="3.90.1720.10">
    <property type="entry name" value="endopeptidase domain like (from Nostoc punctiforme)"/>
    <property type="match status" value="1"/>
</dbReference>
<gene>
    <name evidence="8" type="ordered locus">Desaci_2263</name>
</gene>
<evidence type="ECO:0000313" key="8">
    <source>
        <dbReference type="EMBL" id="AFM41218.1"/>
    </source>
</evidence>
<dbReference type="PANTHER" id="PTHR47053">
    <property type="entry name" value="MUREIN DD-ENDOPEPTIDASE MEPH-RELATED"/>
    <property type="match status" value="1"/>
</dbReference>
<evidence type="ECO:0000256" key="5">
    <source>
        <dbReference type="SAM" id="Coils"/>
    </source>
</evidence>
<feature type="signal peptide" evidence="6">
    <location>
        <begin position="1"/>
        <end position="30"/>
    </location>
</feature>
<dbReference type="EMBL" id="CP003639">
    <property type="protein sequence ID" value="AFM41218.1"/>
    <property type="molecule type" value="Genomic_DNA"/>
</dbReference>
<dbReference type="HOGENOM" id="CLU_034085_0_0_9"/>
<dbReference type="SUPFAM" id="SSF54001">
    <property type="entry name" value="Cysteine proteinases"/>
    <property type="match status" value="1"/>
</dbReference>
<evidence type="ECO:0000256" key="3">
    <source>
        <dbReference type="ARBA" id="ARBA00022801"/>
    </source>
</evidence>
<dbReference type="eggNOG" id="COG0791">
    <property type="taxonomic scope" value="Bacteria"/>
</dbReference>
<dbReference type="KEGG" id="dai:Desaci_2263"/>
<evidence type="ECO:0000256" key="4">
    <source>
        <dbReference type="ARBA" id="ARBA00022807"/>
    </source>
</evidence>
<dbReference type="GO" id="GO:0008234">
    <property type="term" value="F:cysteine-type peptidase activity"/>
    <property type="evidence" value="ECO:0007669"/>
    <property type="project" value="UniProtKB-KW"/>
</dbReference>
<name>I4D5Z4_DESAJ</name>
<dbReference type="InterPro" id="IPR051202">
    <property type="entry name" value="Peptidase_C40"/>
</dbReference>
<protein>
    <submittedName>
        <fullName evidence="8">Cell wall-associated hydrolase, invasion-associated protein</fullName>
    </submittedName>
</protein>
<dbReference type="eggNOG" id="COG3883">
    <property type="taxonomic scope" value="Bacteria"/>
</dbReference>
<organism evidence="8 9">
    <name type="scientific">Desulfosporosinus acidiphilus (strain DSM 22704 / JCM 16185 / SJ4)</name>
    <dbReference type="NCBI Taxonomy" id="646529"/>
    <lineage>
        <taxon>Bacteria</taxon>
        <taxon>Bacillati</taxon>
        <taxon>Bacillota</taxon>
        <taxon>Clostridia</taxon>
        <taxon>Eubacteriales</taxon>
        <taxon>Desulfitobacteriaceae</taxon>
        <taxon>Desulfosporosinus</taxon>
    </lineage>
</organism>
<comment type="similarity">
    <text evidence="1">Belongs to the peptidase C40 family.</text>
</comment>
<feature type="coiled-coil region" evidence="5">
    <location>
        <begin position="44"/>
        <end position="113"/>
    </location>
</feature>
<dbReference type="STRING" id="646529.Desaci_2263"/>
<dbReference type="PROSITE" id="PS51935">
    <property type="entry name" value="NLPC_P60"/>
    <property type="match status" value="1"/>
</dbReference>
<keyword evidence="6" id="KW-0732">Signal</keyword>
<keyword evidence="2" id="KW-0645">Protease</keyword>
<evidence type="ECO:0000256" key="6">
    <source>
        <dbReference type="SAM" id="SignalP"/>
    </source>
</evidence>
<accession>I4D5Z4</accession>
<keyword evidence="4" id="KW-0788">Thiol protease</keyword>
<dbReference type="Proteomes" id="UP000002892">
    <property type="component" value="Chromosome"/>
</dbReference>
<sequence length="392" mass="43005">MNRKLFFYKSVVAGTIGALLLVSTGIPAQADDLHQQLLQSQQQVQTLNGTLNDQKDKVAKATAQVLALKQSIKVLNDGIARDQTSLTQEQSHLQDLENRQKKLEDQRQEHVKALGQFIKSNYEDGVTTYLAILLDATSLSDFLERADQVKMIVGTYSKIQNDIAGLDKSLNDQKELINQKKASIQSTLDEKTQSQQSVQQVLDKQQEVLSQLSTQEKATLTQSLNAKAKVNRIQQLIQQQEIEAANAARDKGAIGQGDTGGVSGTVAVSGGAKEVLSYASQFLGIPYVWGGTTPSPGFDCSGYIQYVYRHFGISLSRTSEQQFTNGVPVSRSDLRPGDLVFFHTYASDASHVGIYVGNNTMINSSNGGVSYDDMTNSYWSVRYLGARRVLAQ</sequence>
<evidence type="ECO:0000313" key="9">
    <source>
        <dbReference type="Proteomes" id="UP000002892"/>
    </source>
</evidence>
<feature type="chain" id="PRO_5003688097" evidence="6">
    <location>
        <begin position="31"/>
        <end position="392"/>
    </location>
</feature>
<reference evidence="8 9" key="1">
    <citation type="journal article" date="2012" name="J. Bacteriol.">
        <title>Complete genome sequences of Desulfosporosinus orientis DSM765T, Desulfosporosinus youngiae DSM17734T, Desulfosporosinus meridiei DSM13257T, and Desulfosporosinus acidiphilus DSM22704T.</title>
        <authorList>
            <person name="Pester M."/>
            <person name="Brambilla E."/>
            <person name="Alazard D."/>
            <person name="Rattei T."/>
            <person name="Weinmaier T."/>
            <person name="Han J."/>
            <person name="Lucas S."/>
            <person name="Lapidus A."/>
            <person name="Cheng J.F."/>
            <person name="Goodwin L."/>
            <person name="Pitluck S."/>
            <person name="Peters L."/>
            <person name="Ovchinnikova G."/>
            <person name="Teshima H."/>
            <person name="Detter J.C."/>
            <person name="Han C.S."/>
            <person name="Tapia R."/>
            <person name="Land M.L."/>
            <person name="Hauser L."/>
            <person name="Kyrpides N.C."/>
            <person name="Ivanova N.N."/>
            <person name="Pagani I."/>
            <person name="Huntmann M."/>
            <person name="Wei C.L."/>
            <person name="Davenport K.W."/>
            <person name="Daligault H."/>
            <person name="Chain P.S."/>
            <person name="Chen A."/>
            <person name="Mavromatis K."/>
            <person name="Markowitz V."/>
            <person name="Szeto E."/>
            <person name="Mikhailova N."/>
            <person name="Pati A."/>
            <person name="Wagner M."/>
            <person name="Woyke T."/>
            <person name="Ollivier B."/>
            <person name="Klenk H.P."/>
            <person name="Spring S."/>
            <person name="Loy A."/>
        </authorList>
    </citation>
    <scope>NUCLEOTIDE SEQUENCE [LARGE SCALE GENOMIC DNA]</scope>
    <source>
        <strain evidence="9">DSM 22704 / JCM 16185 / SJ4</strain>
    </source>
</reference>
<dbReference type="Pfam" id="PF00877">
    <property type="entry name" value="NLPC_P60"/>
    <property type="match status" value="1"/>
</dbReference>
<proteinExistence type="inferred from homology"/>